<dbReference type="HOGENOM" id="CLU_759353_0_0_1"/>
<dbReference type="STRING" id="126957.T1IP13"/>
<proteinExistence type="predicted"/>
<keyword evidence="4" id="KW-1185">Reference proteome</keyword>
<dbReference type="InterPro" id="IPR052438">
    <property type="entry name" value="Chromatin_remod/trans_coact"/>
</dbReference>
<dbReference type="GO" id="GO:0045893">
    <property type="term" value="P:positive regulation of DNA-templated transcription"/>
    <property type="evidence" value="ECO:0007669"/>
    <property type="project" value="TreeGrafter"/>
</dbReference>
<feature type="region of interest" description="Disordered" evidence="1">
    <location>
        <begin position="176"/>
        <end position="213"/>
    </location>
</feature>
<protein>
    <recommendedName>
        <fullName evidence="2">GLTSCR protein conserved domain-containing protein</fullName>
    </recommendedName>
</protein>
<organism evidence="3 4">
    <name type="scientific">Strigamia maritima</name>
    <name type="common">European centipede</name>
    <name type="synonym">Geophilus maritimus</name>
    <dbReference type="NCBI Taxonomy" id="126957"/>
    <lineage>
        <taxon>Eukaryota</taxon>
        <taxon>Metazoa</taxon>
        <taxon>Ecdysozoa</taxon>
        <taxon>Arthropoda</taxon>
        <taxon>Myriapoda</taxon>
        <taxon>Chilopoda</taxon>
        <taxon>Pleurostigmophora</taxon>
        <taxon>Geophilomorpha</taxon>
        <taxon>Linotaeniidae</taxon>
        <taxon>Strigamia</taxon>
    </lineage>
</organism>
<reference evidence="3" key="2">
    <citation type="submission" date="2015-02" db="UniProtKB">
        <authorList>
            <consortium name="EnsemblMetazoa"/>
        </authorList>
    </citation>
    <scope>IDENTIFICATION</scope>
</reference>
<dbReference type="InterPro" id="IPR015671">
    <property type="entry name" value="GSCR1_dom"/>
</dbReference>
<feature type="compositionally biased region" description="Acidic residues" evidence="1">
    <location>
        <begin position="255"/>
        <end position="274"/>
    </location>
</feature>
<dbReference type="PANTHER" id="PTHR15572:SF0">
    <property type="entry name" value="GLUTAMINE-RICH PROTEIN-RELATED"/>
    <property type="match status" value="1"/>
</dbReference>
<dbReference type="PANTHER" id="PTHR15572">
    <property type="entry name" value="GLIOMA TUMOR SUPPRESSOR CANDIDATE REGION GENE 1"/>
    <property type="match status" value="1"/>
</dbReference>
<dbReference type="Pfam" id="PF15249">
    <property type="entry name" value="GLTSCR1"/>
    <property type="match status" value="1"/>
</dbReference>
<sequence>MPFRSVKDACRRLLNYHVFNSKTPTPDELMNADKQFETVSEHLLQKARKVFSTYRCLLLKESVRQHSSAEVLMLNKLFVEDEKTQLQNDKDDVKQGKELNLPPLPGHWIHKMDAVSEDSKMSVCVATTFASTCANTVTTTVHTAPLSSPSSKNKSRDNNNYDEWAEIQKELEMYDDDDVDDDDAPDTRQPETTVIKQEEHVMEADWDPVSRLSESEAAVESILMPLGSDNAENLTDIDEFEPSYAASDSGGGKTDEEEEEEEEDDEDDDDDDEEKLLSTPLAAGGEELNAQVESAINSILHLQQKEEFDEYMDGEYELEEDEKDKEADLGVVNEDASMEYDAGAAISLDTQEMDAALEEAVKSIM</sequence>
<name>T1IP13_STRMM</name>
<evidence type="ECO:0000313" key="3">
    <source>
        <dbReference type="EnsemblMetazoa" id="SMAR002754-PA"/>
    </source>
</evidence>
<dbReference type="EnsemblMetazoa" id="SMAR002754-RA">
    <property type="protein sequence ID" value="SMAR002754-PA"/>
    <property type="gene ID" value="SMAR002754"/>
</dbReference>
<evidence type="ECO:0000259" key="2">
    <source>
        <dbReference type="Pfam" id="PF15249"/>
    </source>
</evidence>
<dbReference type="EMBL" id="JH431236">
    <property type="status" value="NOT_ANNOTATED_CDS"/>
    <property type="molecule type" value="Genomic_DNA"/>
</dbReference>
<dbReference type="eggNOG" id="ENOG502QU2K">
    <property type="taxonomic scope" value="Eukaryota"/>
</dbReference>
<accession>T1IP13</accession>
<feature type="region of interest" description="Disordered" evidence="1">
    <location>
        <begin position="241"/>
        <end position="285"/>
    </location>
</feature>
<reference evidence="4" key="1">
    <citation type="submission" date="2011-05" db="EMBL/GenBank/DDBJ databases">
        <authorList>
            <person name="Richards S.R."/>
            <person name="Qu J."/>
            <person name="Jiang H."/>
            <person name="Jhangiani S.N."/>
            <person name="Agravi P."/>
            <person name="Goodspeed R."/>
            <person name="Gross S."/>
            <person name="Mandapat C."/>
            <person name="Jackson L."/>
            <person name="Mathew T."/>
            <person name="Pu L."/>
            <person name="Thornton R."/>
            <person name="Saada N."/>
            <person name="Wilczek-Boney K.B."/>
            <person name="Lee S."/>
            <person name="Kovar C."/>
            <person name="Wu Y."/>
            <person name="Scherer S.E."/>
            <person name="Worley K.C."/>
            <person name="Muzny D.M."/>
            <person name="Gibbs R."/>
        </authorList>
    </citation>
    <scope>NUCLEOTIDE SEQUENCE</scope>
    <source>
        <strain evidence="4">Brora</strain>
    </source>
</reference>
<evidence type="ECO:0000313" key="4">
    <source>
        <dbReference type="Proteomes" id="UP000014500"/>
    </source>
</evidence>
<feature type="domain" description="GLTSCR protein conserved" evidence="2">
    <location>
        <begin position="2"/>
        <end position="90"/>
    </location>
</feature>
<dbReference type="GO" id="GO:0016514">
    <property type="term" value="C:SWI/SNF complex"/>
    <property type="evidence" value="ECO:0007669"/>
    <property type="project" value="TreeGrafter"/>
</dbReference>
<evidence type="ECO:0000256" key="1">
    <source>
        <dbReference type="SAM" id="MobiDB-lite"/>
    </source>
</evidence>
<dbReference type="Proteomes" id="UP000014500">
    <property type="component" value="Unassembled WGS sequence"/>
</dbReference>
<dbReference type="AlphaFoldDB" id="T1IP13"/>